<feature type="compositionally biased region" description="Polar residues" evidence="1">
    <location>
        <begin position="288"/>
        <end position="300"/>
    </location>
</feature>
<feature type="compositionally biased region" description="Basic and acidic residues" evidence="1">
    <location>
        <begin position="223"/>
        <end position="268"/>
    </location>
</feature>
<name>A0A090MBG1_OSTTA</name>
<dbReference type="Proteomes" id="UP000009170">
    <property type="component" value="Unassembled WGS sequence"/>
</dbReference>
<accession>A0A090MBG1</accession>
<dbReference type="EMBL" id="CAID01000010">
    <property type="protein sequence ID" value="CEF99399.1"/>
    <property type="molecule type" value="Genomic_DNA"/>
</dbReference>
<dbReference type="KEGG" id="ota:OT_ostta10g02280"/>
<dbReference type="AlphaFoldDB" id="A0A090MBG1"/>
<keyword evidence="2" id="KW-0812">Transmembrane</keyword>
<evidence type="ECO:0000313" key="4">
    <source>
        <dbReference type="Proteomes" id="UP000009170"/>
    </source>
</evidence>
<dbReference type="GeneID" id="9832203"/>
<feature type="compositionally biased region" description="Pro residues" evidence="1">
    <location>
        <begin position="341"/>
        <end position="378"/>
    </location>
</feature>
<comment type="caution">
    <text evidence="3">The sequence shown here is derived from an EMBL/GenBank/DDBJ whole genome shotgun (WGS) entry which is preliminary data.</text>
</comment>
<feature type="transmembrane region" description="Helical" evidence="2">
    <location>
        <begin position="24"/>
        <end position="48"/>
    </location>
</feature>
<evidence type="ECO:0000256" key="2">
    <source>
        <dbReference type="SAM" id="Phobius"/>
    </source>
</evidence>
<keyword evidence="2" id="KW-1133">Transmembrane helix</keyword>
<organism evidence="3 4">
    <name type="scientific">Ostreococcus tauri</name>
    <name type="common">Marine green alga</name>
    <dbReference type="NCBI Taxonomy" id="70448"/>
    <lineage>
        <taxon>Eukaryota</taxon>
        <taxon>Viridiplantae</taxon>
        <taxon>Chlorophyta</taxon>
        <taxon>Mamiellophyceae</taxon>
        <taxon>Mamiellales</taxon>
        <taxon>Bathycoccaceae</taxon>
        <taxon>Ostreococcus</taxon>
    </lineage>
</organism>
<proteinExistence type="predicted"/>
<reference evidence="4" key="1">
    <citation type="journal article" date="2006" name="Proc. Natl. Acad. Sci. U.S.A.">
        <title>Genome analysis of the smallest free-living eukaryote Ostreococcus tauri unveils many unique features.</title>
        <authorList>
            <person name="Derelle E."/>
            <person name="Ferraz C."/>
            <person name="Rombauts S."/>
            <person name="Rouze P."/>
            <person name="Worden A.Z."/>
            <person name="Robbens S."/>
            <person name="Partensky F."/>
            <person name="Degroeve S."/>
            <person name="Echeynie S."/>
            <person name="Cooke R."/>
            <person name="Saeys Y."/>
            <person name="Wuyts J."/>
            <person name="Jabbari K."/>
            <person name="Bowler C."/>
            <person name="Panaud O."/>
            <person name="Piegu B."/>
            <person name="Ball S.G."/>
            <person name="Ral J.-P."/>
            <person name="Bouget F.-Y."/>
            <person name="Piganeau G."/>
            <person name="De Baets B."/>
            <person name="Picard A."/>
            <person name="Delseny M."/>
            <person name="Demaille J."/>
            <person name="Van de Peer Y."/>
            <person name="Moreau H."/>
        </authorList>
    </citation>
    <scope>NUCLEOTIDE SEQUENCE [LARGE SCALE GENOMIC DNA]</scope>
    <source>
        <strain evidence="4">OTTH 0595 / CCAP 157/2 / RCC745</strain>
    </source>
</reference>
<evidence type="ECO:0000256" key="1">
    <source>
        <dbReference type="SAM" id="MobiDB-lite"/>
    </source>
</evidence>
<gene>
    <name evidence="3" type="ORF">OT_ostta10g02280</name>
</gene>
<feature type="compositionally biased region" description="Low complexity" evidence="1">
    <location>
        <begin position="117"/>
        <end position="131"/>
    </location>
</feature>
<dbReference type="OrthoDB" id="10676189at2759"/>
<sequence length="509" mass="53447">MGTARAGKGEGDGPRTWGRAGGRALAGALAVVLCALAMGCARAGGAAGAARDGALDEARASWAGNGILASVLANAALDGRAAVRSSLMVAAKVFACASAACAVAAVAPERRARADDGGAATASRDVSAKSSSTRDARSESSRRKSGDSPRENEGRSPRGHRTIEELARAKEAAKERKRRAREEQELIAKREEEERAEIARLVIQERARREAERAALAEEIATRAREAEEARAKAEAEEAERRAKEQLKRHALEKKPVAESAVESDKQNGGKSSSEPNGLKKIPAPMGQSKTGNKTTSPPRTKQPAPPRSTGLTLRKIPTPRMVPSGQAIQSNAHAHATPAAPLPSSAPPSLPPKGLPPLPRGPPPDYARVEPPLPPMAPMDAVRQNLVSFGTSGPPQHRAESPASQPEPVSPKSPTGLNAPPGFESAMPTTMNPYDQWAAVDSTIQSFLASTTGVEDDPFLYASRSADTSAYDNIFAPRKLSADVEPEAPPLPPTPHPEILANVFRDAL</sequence>
<dbReference type="InParanoid" id="A0A090MBG1"/>
<feature type="region of interest" description="Disordered" evidence="1">
    <location>
        <begin position="112"/>
        <end position="164"/>
    </location>
</feature>
<dbReference type="RefSeq" id="XP_003081663.2">
    <property type="nucleotide sequence ID" value="XM_003081615.2"/>
</dbReference>
<keyword evidence="4" id="KW-1185">Reference proteome</keyword>
<feature type="compositionally biased region" description="Polar residues" evidence="1">
    <location>
        <begin position="386"/>
        <end position="395"/>
    </location>
</feature>
<feature type="compositionally biased region" description="Basic and acidic residues" evidence="1">
    <location>
        <begin position="132"/>
        <end position="164"/>
    </location>
</feature>
<feature type="region of interest" description="Disordered" evidence="1">
    <location>
        <begin position="223"/>
        <end position="431"/>
    </location>
</feature>
<reference evidence="3 4" key="2">
    <citation type="journal article" date="2014" name="BMC Genomics">
        <title>An improved genome of the model marine alga Ostreococcus tauri unfolds by assessing Illumina de novo assemblies.</title>
        <authorList>
            <person name="Blanc-Mathieu R."/>
            <person name="Verhelst B."/>
            <person name="Derelle E."/>
            <person name="Rombauts S."/>
            <person name="Bouget F.Y."/>
            <person name="Carre I."/>
            <person name="Chateau A."/>
            <person name="Eyre-Walker A."/>
            <person name="Grimsley N."/>
            <person name="Moreau H."/>
            <person name="Piegu B."/>
            <person name="Rivals E."/>
            <person name="Schackwitz W."/>
            <person name="Van de Peer Y."/>
            <person name="Piganeau G."/>
        </authorList>
    </citation>
    <scope>NUCLEOTIDE SEQUENCE [LARGE SCALE GENOMIC DNA]</scope>
    <source>
        <strain evidence="4">OTTH 0595 / CCAP 157/2 / RCC745</strain>
    </source>
</reference>
<keyword evidence="2" id="KW-0472">Membrane</keyword>
<evidence type="ECO:0000313" key="3">
    <source>
        <dbReference type="EMBL" id="CEF99399.1"/>
    </source>
</evidence>
<protein>
    <submittedName>
        <fullName evidence="3">Unnamed product</fullName>
    </submittedName>
</protein>